<dbReference type="PANTHER" id="PTHR23292:SF6">
    <property type="entry name" value="FI16602P1-RELATED"/>
    <property type="match status" value="1"/>
</dbReference>
<dbReference type="GO" id="GO:0005765">
    <property type="term" value="C:lysosomal membrane"/>
    <property type="evidence" value="ECO:0007669"/>
    <property type="project" value="UniProtKB-SubCell"/>
</dbReference>
<evidence type="ECO:0000256" key="1">
    <source>
        <dbReference type="ARBA" id="ARBA00004414"/>
    </source>
</evidence>
<evidence type="ECO:0000256" key="8">
    <source>
        <dbReference type="SAM" id="Phobius"/>
    </source>
</evidence>
<gene>
    <name evidence="10" type="ORF">NP493_829g01060</name>
</gene>
<evidence type="ECO:0000256" key="5">
    <source>
        <dbReference type="ARBA" id="ARBA00022723"/>
    </source>
</evidence>
<keyword evidence="8" id="KW-0812">Transmembrane</keyword>
<dbReference type="PROSITE" id="PS51837">
    <property type="entry name" value="LITAF"/>
    <property type="match status" value="1"/>
</dbReference>
<keyword evidence="5" id="KW-0479">Metal-binding</keyword>
<feature type="domain" description="LITAF" evidence="9">
    <location>
        <begin position="12"/>
        <end position="97"/>
    </location>
</feature>
<dbReference type="InterPro" id="IPR037519">
    <property type="entry name" value="LITAF_fam"/>
</dbReference>
<dbReference type="EMBL" id="JAODUO010000828">
    <property type="protein sequence ID" value="KAK2174103.1"/>
    <property type="molecule type" value="Genomic_DNA"/>
</dbReference>
<evidence type="ECO:0000256" key="3">
    <source>
        <dbReference type="ARBA" id="ARBA00004630"/>
    </source>
</evidence>
<evidence type="ECO:0000256" key="7">
    <source>
        <dbReference type="ARBA" id="ARBA00023136"/>
    </source>
</evidence>
<name>A0AAD9KP71_RIDPI</name>
<comment type="caution">
    <text evidence="10">The sequence shown here is derived from an EMBL/GenBank/DDBJ whole genome shotgun (WGS) entry which is preliminary data.</text>
</comment>
<keyword evidence="6" id="KW-0862">Zinc</keyword>
<protein>
    <recommendedName>
        <fullName evidence="9">LITAF domain-containing protein</fullName>
    </recommendedName>
</protein>
<dbReference type="SMART" id="SM00714">
    <property type="entry name" value="LITAF"/>
    <property type="match status" value="1"/>
</dbReference>
<evidence type="ECO:0000256" key="4">
    <source>
        <dbReference type="ARBA" id="ARBA00005975"/>
    </source>
</evidence>
<dbReference type="GO" id="GO:0031902">
    <property type="term" value="C:late endosome membrane"/>
    <property type="evidence" value="ECO:0007669"/>
    <property type="project" value="UniProtKB-SubCell"/>
</dbReference>
<evidence type="ECO:0000256" key="2">
    <source>
        <dbReference type="ARBA" id="ARBA00004481"/>
    </source>
</evidence>
<organism evidence="10 11">
    <name type="scientific">Ridgeia piscesae</name>
    <name type="common">Tubeworm</name>
    <dbReference type="NCBI Taxonomy" id="27915"/>
    <lineage>
        <taxon>Eukaryota</taxon>
        <taxon>Metazoa</taxon>
        <taxon>Spiralia</taxon>
        <taxon>Lophotrochozoa</taxon>
        <taxon>Annelida</taxon>
        <taxon>Polychaeta</taxon>
        <taxon>Sedentaria</taxon>
        <taxon>Canalipalpata</taxon>
        <taxon>Sabellida</taxon>
        <taxon>Siboglinidae</taxon>
        <taxon>Ridgeia</taxon>
    </lineage>
</organism>
<keyword evidence="8" id="KW-1133">Transmembrane helix</keyword>
<dbReference type="Proteomes" id="UP001209878">
    <property type="component" value="Unassembled WGS sequence"/>
</dbReference>
<sequence>CHLLSVGPTVVIQPVHATTLVQQFRESPVQTVCPYCHAQIVTAVSYDTGTFTWLIAAIVCLVGGGLGCCLVPFCLDGCKDVIHVCPNCRNQISAWRRF</sequence>
<evidence type="ECO:0000259" key="9">
    <source>
        <dbReference type="PROSITE" id="PS51837"/>
    </source>
</evidence>
<comment type="subcellular location">
    <subcellularLocation>
        <location evidence="2">Endosome membrane</location>
        <topology evidence="2">Peripheral membrane protein</topology>
    </subcellularLocation>
    <subcellularLocation>
        <location evidence="1">Late endosome membrane</location>
    </subcellularLocation>
    <subcellularLocation>
        <location evidence="3">Lysosome membrane</location>
        <topology evidence="3">Peripheral membrane protein</topology>
        <orientation evidence="3">Cytoplasmic side</orientation>
    </subcellularLocation>
</comment>
<evidence type="ECO:0000256" key="6">
    <source>
        <dbReference type="ARBA" id="ARBA00022833"/>
    </source>
</evidence>
<evidence type="ECO:0000313" key="10">
    <source>
        <dbReference type="EMBL" id="KAK2174103.1"/>
    </source>
</evidence>
<evidence type="ECO:0000313" key="11">
    <source>
        <dbReference type="Proteomes" id="UP001209878"/>
    </source>
</evidence>
<dbReference type="GO" id="GO:0008270">
    <property type="term" value="F:zinc ion binding"/>
    <property type="evidence" value="ECO:0007669"/>
    <property type="project" value="TreeGrafter"/>
</dbReference>
<feature type="non-terminal residue" evidence="10">
    <location>
        <position position="1"/>
    </location>
</feature>
<keyword evidence="7 8" id="KW-0472">Membrane</keyword>
<dbReference type="Pfam" id="PF10601">
    <property type="entry name" value="zf-LITAF-like"/>
    <property type="match status" value="1"/>
</dbReference>
<dbReference type="InterPro" id="IPR006629">
    <property type="entry name" value="LITAF"/>
</dbReference>
<proteinExistence type="inferred from homology"/>
<accession>A0AAD9KP71</accession>
<dbReference type="PANTHER" id="PTHR23292">
    <property type="entry name" value="LIPOPOLYSACCHARIDE-INDUCED TUMOR NECROSIS FACTOR-ALPHA FACTOR"/>
    <property type="match status" value="1"/>
</dbReference>
<feature type="transmembrane region" description="Helical" evidence="8">
    <location>
        <begin position="51"/>
        <end position="75"/>
    </location>
</feature>
<reference evidence="10" key="1">
    <citation type="journal article" date="2023" name="Mol. Biol. Evol.">
        <title>Third-Generation Sequencing Reveals the Adaptive Role of the Epigenome in Three Deep-Sea Polychaetes.</title>
        <authorList>
            <person name="Perez M."/>
            <person name="Aroh O."/>
            <person name="Sun Y."/>
            <person name="Lan Y."/>
            <person name="Juniper S.K."/>
            <person name="Young C.R."/>
            <person name="Angers B."/>
            <person name="Qian P.Y."/>
        </authorList>
    </citation>
    <scope>NUCLEOTIDE SEQUENCE</scope>
    <source>
        <strain evidence="10">R07B-5</strain>
    </source>
</reference>
<dbReference type="AlphaFoldDB" id="A0AAD9KP71"/>
<comment type="similarity">
    <text evidence="4">Belongs to the CDIP1/LITAF family.</text>
</comment>
<keyword evidence="11" id="KW-1185">Reference proteome</keyword>